<accession>A0AAD7DUK4</accession>
<gene>
    <name evidence="1" type="ORF">B0H16DRAFT_1668786</name>
</gene>
<proteinExistence type="predicted"/>
<comment type="caution">
    <text evidence="1">The sequence shown here is derived from an EMBL/GenBank/DDBJ whole genome shotgun (WGS) entry which is preliminary data.</text>
</comment>
<evidence type="ECO:0000313" key="1">
    <source>
        <dbReference type="EMBL" id="KAJ7699690.1"/>
    </source>
</evidence>
<protein>
    <submittedName>
        <fullName evidence="1">Uncharacterized protein</fullName>
    </submittedName>
</protein>
<reference evidence="1" key="1">
    <citation type="submission" date="2023-03" db="EMBL/GenBank/DDBJ databases">
        <title>Massive genome expansion in bonnet fungi (Mycena s.s.) driven by repeated elements and novel gene families across ecological guilds.</title>
        <authorList>
            <consortium name="Lawrence Berkeley National Laboratory"/>
            <person name="Harder C.B."/>
            <person name="Miyauchi S."/>
            <person name="Viragh M."/>
            <person name="Kuo A."/>
            <person name="Thoen E."/>
            <person name="Andreopoulos B."/>
            <person name="Lu D."/>
            <person name="Skrede I."/>
            <person name="Drula E."/>
            <person name="Henrissat B."/>
            <person name="Morin E."/>
            <person name="Kohler A."/>
            <person name="Barry K."/>
            <person name="LaButti K."/>
            <person name="Morin E."/>
            <person name="Salamov A."/>
            <person name="Lipzen A."/>
            <person name="Mereny Z."/>
            <person name="Hegedus B."/>
            <person name="Baldrian P."/>
            <person name="Stursova M."/>
            <person name="Weitz H."/>
            <person name="Taylor A."/>
            <person name="Grigoriev I.V."/>
            <person name="Nagy L.G."/>
            <person name="Martin F."/>
            <person name="Kauserud H."/>
        </authorList>
    </citation>
    <scope>NUCLEOTIDE SEQUENCE</scope>
    <source>
        <strain evidence="1">CBHHK182m</strain>
    </source>
</reference>
<dbReference type="EMBL" id="JARKIB010000568">
    <property type="protein sequence ID" value="KAJ7699690.1"/>
    <property type="molecule type" value="Genomic_DNA"/>
</dbReference>
<sequence length="188" mass="21412">MPKIHERPIYPQLKHDTRPDPSGKCGAVCSKYYSQYGERHLTGGITCVWCTDNICYGFHCIPKGESRNDIFSTLITRWERAPKQVIYDFACALGPHCMTHGPEFFHGTQFLFDDFHAVGHSKGAPAAFLKTYCAIDPRLRHINSSAGECRNIGISRIRKSVSYMAQDRAIVYMKVFLSIWNRQHILGL</sequence>
<evidence type="ECO:0000313" key="2">
    <source>
        <dbReference type="Proteomes" id="UP001215598"/>
    </source>
</evidence>
<keyword evidence="2" id="KW-1185">Reference proteome</keyword>
<name>A0AAD7DUK4_9AGAR</name>
<dbReference type="Proteomes" id="UP001215598">
    <property type="component" value="Unassembled WGS sequence"/>
</dbReference>
<dbReference type="PANTHER" id="PTHR34305">
    <property type="entry name" value="EXPRESSED PROTEIN"/>
    <property type="match status" value="1"/>
</dbReference>
<organism evidence="1 2">
    <name type="scientific">Mycena metata</name>
    <dbReference type="NCBI Taxonomy" id="1033252"/>
    <lineage>
        <taxon>Eukaryota</taxon>
        <taxon>Fungi</taxon>
        <taxon>Dikarya</taxon>
        <taxon>Basidiomycota</taxon>
        <taxon>Agaricomycotina</taxon>
        <taxon>Agaricomycetes</taxon>
        <taxon>Agaricomycetidae</taxon>
        <taxon>Agaricales</taxon>
        <taxon>Marasmiineae</taxon>
        <taxon>Mycenaceae</taxon>
        <taxon>Mycena</taxon>
    </lineage>
</organism>
<dbReference type="AlphaFoldDB" id="A0AAD7DUK4"/>
<dbReference type="PANTHER" id="PTHR34305:SF1">
    <property type="entry name" value="SWIM-TYPE DOMAIN-CONTAINING PROTEIN"/>
    <property type="match status" value="1"/>
</dbReference>